<dbReference type="EMBL" id="CP023009">
    <property type="protein sequence ID" value="AXW86856.1"/>
    <property type="molecule type" value="Genomic_DNA"/>
</dbReference>
<keyword evidence="2" id="KW-1185">Reference proteome</keyword>
<sequence length="162" mass="18535">MFYMDKNIINNSSLACFLFVLFVEEYEKLSIDDRVPDLMQFLLILPFTWNKISREAIKTKKSSTPLDVVIQATPIIKSNINQRIADYSGITLQGLNFAVSSGLLIKVEADNKILFKRSPAKWPTNVKKTLPSDMSKTIIRLANWFYHMDTPLLYSLLLGKSL</sequence>
<evidence type="ECO:0000313" key="2">
    <source>
        <dbReference type="Proteomes" id="UP000263881"/>
    </source>
</evidence>
<name>A0AAD0WKI5_9GAMM</name>
<dbReference type="Proteomes" id="UP000263881">
    <property type="component" value="Chromosome"/>
</dbReference>
<dbReference type="RefSeq" id="WP_094118231.1">
    <property type="nucleotide sequence ID" value="NZ_CP023009.1"/>
</dbReference>
<proteinExistence type="predicted"/>
<protein>
    <submittedName>
        <fullName evidence="1">Uncharacterized protein</fullName>
    </submittedName>
</protein>
<dbReference type="Pfam" id="PF20131">
    <property type="entry name" value="MC3"/>
    <property type="match status" value="1"/>
</dbReference>
<accession>A0AAD0WKI5</accession>
<dbReference type="InterPro" id="IPR045390">
    <property type="entry name" value="ABC-3C_MC3"/>
</dbReference>
<organism evidence="1 2">
    <name type="scientific">Lonsdalea britannica</name>
    <dbReference type="NCBI Taxonomy" id="1082704"/>
    <lineage>
        <taxon>Bacteria</taxon>
        <taxon>Pseudomonadati</taxon>
        <taxon>Pseudomonadota</taxon>
        <taxon>Gammaproteobacteria</taxon>
        <taxon>Enterobacterales</taxon>
        <taxon>Pectobacteriaceae</taxon>
        <taxon>Lonsdalea</taxon>
    </lineage>
</organism>
<evidence type="ECO:0000313" key="1">
    <source>
        <dbReference type="EMBL" id="AXW86856.1"/>
    </source>
</evidence>
<dbReference type="KEGG" id="lbq:CKQ53_07555"/>
<reference evidence="1 2" key="1">
    <citation type="submission" date="2017-08" db="EMBL/GenBank/DDBJ databases">
        <title>Comparative genomics of bacteria isolated from necrotic lesions of AOD affected trees.</title>
        <authorList>
            <person name="Doonan J."/>
            <person name="Denman S."/>
            <person name="McDonald J.E."/>
        </authorList>
    </citation>
    <scope>NUCLEOTIDE SEQUENCE [LARGE SCALE GENOMIC DNA]</scope>
    <source>
        <strain evidence="1 2">477</strain>
    </source>
</reference>
<gene>
    <name evidence="1" type="ORF">CKQ53_07555</name>
</gene>
<dbReference type="AlphaFoldDB" id="A0AAD0WKI5"/>